<dbReference type="GO" id="GO:0070008">
    <property type="term" value="F:serine-type exopeptidase activity"/>
    <property type="evidence" value="ECO:0007669"/>
    <property type="project" value="InterPro"/>
</dbReference>
<evidence type="ECO:0000313" key="7">
    <source>
        <dbReference type="Proteomes" id="UP000054097"/>
    </source>
</evidence>
<dbReference type="OrthoDB" id="1735038at2759"/>
<dbReference type="Gene3D" id="3.40.50.1820">
    <property type="entry name" value="alpha/beta hydrolase"/>
    <property type="match status" value="2"/>
</dbReference>
<evidence type="ECO:0000256" key="3">
    <source>
        <dbReference type="ARBA" id="ARBA00022729"/>
    </source>
</evidence>
<dbReference type="EMBL" id="KN824304">
    <property type="protein sequence ID" value="KIM26706.1"/>
    <property type="molecule type" value="Genomic_DNA"/>
</dbReference>
<dbReference type="SUPFAM" id="SSF53474">
    <property type="entry name" value="alpha/beta-Hydrolases"/>
    <property type="match status" value="1"/>
</dbReference>
<evidence type="ECO:0000256" key="2">
    <source>
        <dbReference type="ARBA" id="ARBA00022670"/>
    </source>
</evidence>
<keyword evidence="4" id="KW-0378">Hydrolase</keyword>
<evidence type="ECO:0000256" key="1">
    <source>
        <dbReference type="ARBA" id="ARBA00011079"/>
    </source>
</evidence>
<gene>
    <name evidence="6" type="ORF">M408DRAFT_25182</name>
</gene>
<reference evidence="6 7" key="1">
    <citation type="submission" date="2014-04" db="EMBL/GenBank/DDBJ databases">
        <authorList>
            <consortium name="DOE Joint Genome Institute"/>
            <person name="Kuo A."/>
            <person name="Zuccaro A."/>
            <person name="Kohler A."/>
            <person name="Nagy L.G."/>
            <person name="Floudas D."/>
            <person name="Copeland A."/>
            <person name="Barry K.W."/>
            <person name="Cichocki N."/>
            <person name="Veneault-Fourrey C."/>
            <person name="LaButti K."/>
            <person name="Lindquist E.A."/>
            <person name="Lipzen A."/>
            <person name="Lundell T."/>
            <person name="Morin E."/>
            <person name="Murat C."/>
            <person name="Sun H."/>
            <person name="Tunlid A."/>
            <person name="Henrissat B."/>
            <person name="Grigoriev I.V."/>
            <person name="Hibbett D.S."/>
            <person name="Martin F."/>
            <person name="Nordberg H.P."/>
            <person name="Cantor M.N."/>
            <person name="Hua S.X."/>
        </authorList>
    </citation>
    <scope>NUCLEOTIDE SEQUENCE [LARGE SCALE GENOMIC DNA]</scope>
    <source>
        <strain evidence="6 7">MAFF 305830</strain>
    </source>
</reference>
<reference evidence="7" key="2">
    <citation type="submission" date="2015-01" db="EMBL/GenBank/DDBJ databases">
        <title>Evolutionary Origins and Diversification of the Mycorrhizal Mutualists.</title>
        <authorList>
            <consortium name="DOE Joint Genome Institute"/>
            <consortium name="Mycorrhizal Genomics Consortium"/>
            <person name="Kohler A."/>
            <person name="Kuo A."/>
            <person name="Nagy L.G."/>
            <person name="Floudas D."/>
            <person name="Copeland A."/>
            <person name="Barry K.W."/>
            <person name="Cichocki N."/>
            <person name="Veneault-Fourrey C."/>
            <person name="LaButti K."/>
            <person name="Lindquist E.A."/>
            <person name="Lipzen A."/>
            <person name="Lundell T."/>
            <person name="Morin E."/>
            <person name="Murat C."/>
            <person name="Riley R."/>
            <person name="Ohm R."/>
            <person name="Sun H."/>
            <person name="Tunlid A."/>
            <person name="Henrissat B."/>
            <person name="Grigoriev I.V."/>
            <person name="Hibbett D.S."/>
            <person name="Martin F."/>
        </authorList>
    </citation>
    <scope>NUCLEOTIDE SEQUENCE [LARGE SCALE GENOMIC DNA]</scope>
    <source>
        <strain evidence="7">MAFF 305830</strain>
    </source>
</reference>
<keyword evidence="2" id="KW-0645">Protease</keyword>
<accession>A0A0C3B5G7</accession>
<dbReference type="HOGENOM" id="CLU_023630_1_1_1"/>
<evidence type="ECO:0000256" key="4">
    <source>
        <dbReference type="ARBA" id="ARBA00022801"/>
    </source>
</evidence>
<dbReference type="AlphaFoldDB" id="A0A0C3B5G7"/>
<name>A0A0C3B5G7_SERVB</name>
<keyword evidence="7" id="KW-1185">Reference proteome</keyword>
<evidence type="ECO:0000256" key="5">
    <source>
        <dbReference type="ARBA" id="ARBA00023180"/>
    </source>
</evidence>
<dbReference type="GO" id="GO:0008239">
    <property type="term" value="F:dipeptidyl-peptidase activity"/>
    <property type="evidence" value="ECO:0007669"/>
    <property type="project" value="TreeGrafter"/>
</dbReference>
<comment type="similarity">
    <text evidence="1">Belongs to the peptidase S28 family.</text>
</comment>
<evidence type="ECO:0000313" key="6">
    <source>
        <dbReference type="EMBL" id="KIM26706.1"/>
    </source>
</evidence>
<dbReference type="PANTHER" id="PTHR11010">
    <property type="entry name" value="PROTEASE S28 PRO-X CARBOXYPEPTIDASE-RELATED"/>
    <property type="match status" value="1"/>
</dbReference>
<dbReference type="InterPro" id="IPR029058">
    <property type="entry name" value="AB_hydrolase_fold"/>
</dbReference>
<proteinExistence type="inferred from homology"/>
<protein>
    <submittedName>
        <fullName evidence="6">Uncharacterized protein</fullName>
    </submittedName>
</protein>
<dbReference type="InterPro" id="IPR008758">
    <property type="entry name" value="Peptidase_S28"/>
</dbReference>
<sequence>MRQSIWPTPSTGFVEGASLRPCGGMKITPDEHLICLLYPTQPTSSTDPFVAMRLLTALAFLYMNVPSLANADFGGRPHANIRPNPTIPMVTMPADTSPTRDGAVLPPYSTIYYFDQLIDHNRPELGTFQQRYMFTWEYYQKGGPIILSTPGETNAARFFTYLTNITVPGLIAQPNHGATVVLEHRFFGLSNPYPDLSSASFAVHTTDQAIEDFVYFAKNVHLPFPAEIEDGSQVGPDRNPWILVGGSYAGALVSWTMVRYVQPSARHPGVFHAGYSSSGVVQAIDYYYGYFEPIRRNMPRNCSSDVELVIDYMDRTFKDGTKEEKDALKAKFGMSNVTHYDDVASTLRNQFWTWQSLTPLSGGAVFYNFCDALEMKDGVAAGPEGWGLVHALDAWGKYETQYVATFCQDTPQDECLGTYDSTLAYWHDTKVDQSYRSWQWICCNEVGFWRDGAPEGSPSLVSRLITPQYDYRQCTYWFPEAFPTATAPKTYITNAKYMGWDVNVDRLFFVNAKKDPWIEASVSSEYNPRTSTERQPIYVLDNGYHCSDLVTRYNVAPDIKAVQDTAVATFTRWISEFVPGQRANALQALDVVIPQAKSKDDTNSTTSSLELEPPAVDLGVVNSGVPEPRTGGAPTHVGRKGAWDVDLVIVNQS</sequence>
<dbReference type="GO" id="GO:0006508">
    <property type="term" value="P:proteolysis"/>
    <property type="evidence" value="ECO:0007669"/>
    <property type="project" value="UniProtKB-KW"/>
</dbReference>
<organism evidence="6 7">
    <name type="scientific">Serendipita vermifera MAFF 305830</name>
    <dbReference type="NCBI Taxonomy" id="933852"/>
    <lineage>
        <taxon>Eukaryota</taxon>
        <taxon>Fungi</taxon>
        <taxon>Dikarya</taxon>
        <taxon>Basidiomycota</taxon>
        <taxon>Agaricomycotina</taxon>
        <taxon>Agaricomycetes</taxon>
        <taxon>Sebacinales</taxon>
        <taxon>Serendipitaceae</taxon>
        <taxon>Serendipita</taxon>
    </lineage>
</organism>
<dbReference type="Pfam" id="PF05577">
    <property type="entry name" value="Peptidase_S28"/>
    <property type="match status" value="1"/>
</dbReference>
<dbReference type="PANTHER" id="PTHR11010:SF23">
    <property type="entry name" value="SERINE PEPTIDASE"/>
    <property type="match status" value="1"/>
</dbReference>
<dbReference type="Proteomes" id="UP000054097">
    <property type="component" value="Unassembled WGS sequence"/>
</dbReference>
<keyword evidence="5" id="KW-0325">Glycoprotein</keyword>
<keyword evidence="3" id="KW-0732">Signal</keyword>